<dbReference type="InterPro" id="IPR013923">
    <property type="entry name" value="Autophagy-rel_prot_16_dom"/>
</dbReference>
<evidence type="ECO:0000256" key="2">
    <source>
        <dbReference type="SAM" id="Coils"/>
    </source>
</evidence>
<evidence type="ECO:0000259" key="4">
    <source>
        <dbReference type="Pfam" id="PF08614"/>
    </source>
</evidence>
<evidence type="ECO:0000256" key="1">
    <source>
        <dbReference type="ARBA" id="ARBA00005331"/>
    </source>
</evidence>
<evidence type="ECO:0000313" key="6">
    <source>
        <dbReference type="Proteomes" id="UP000799324"/>
    </source>
</evidence>
<dbReference type="EMBL" id="MU004304">
    <property type="protein sequence ID" value="KAF2659847.1"/>
    <property type="molecule type" value="Genomic_DNA"/>
</dbReference>
<feature type="compositionally biased region" description="Low complexity" evidence="3">
    <location>
        <begin position="69"/>
        <end position="85"/>
    </location>
</feature>
<dbReference type="AlphaFoldDB" id="A0A6A6TKW2"/>
<dbReference type="OrthoDB" id="8949486at2759"/>
<dbReference type="Pfam" id="PF08614">
    <property type="entry name" value="ATG16"/>
    <property type="match status" value="1"/>
</dbReference>
<name>A0A6A6TKW2_9PLEO</name>
<reference evidence="5" key="1">
    <citation type="journal article" date="2020" name="Stud. Mycol.">
        <title>101 Dothideomycetes genomes: a test case for predicting lifestyles and emergence of pathogens.</title>
        <authorList>
            <person name="Haridas S."/>
            <person name="Albert R."/>
            <person name="Binder M."/>
            <person name="Bloem J."/>
            <person name="Labutti K."/>
            <person name="Salamov A."/>
            <person name="Andreopoulos B."/>
            <person name="Baker S."/>
            <person name="Barry K."/>
            <person name="Bills G."/>
            <person name="Bluhm B."/>
            <person name="Cannon C."/>
            <person name="Castanera R."/>
            <person name="Culley D."/>
            <person name="Daum C."/>
            <person name="Ezra D."/>
            <person name="Gonzalez J."/>
            <person name="Henrissat B."/>
            <person name="Kuo A."/>
            <person name="Liang C."/>
            <person name="Lipzen A."/>
            <person name="Lutzoni F."/>
            <person name="Magnuson J."/>
            <person name="Mondo S."/>
            <person name="Nolan M."/>
            <person name="Ohm R."/>
            <person name="Pangilinan J."/>
            <person name="Park H.-J."/>
            <person name="Ramirez L."/>
            <person name="Alfaro M."/>
            <person name="Sun H."/>
            <person name="Tritt A."/>
            <person name="Yoshinaga Y."/>
            <person name="Zwiers L.-H."/>
            <person name="Turgeon B."/>
            <person name="Goodwin S."/>
            <person name="Spatafora J."/>
            <person name="Crous P."/>
            <person name="Grigoriev I."/>
        </authorList>
    </citation>
    <scope>NUCLEOTIDE SEQUENCE</scope>
    <source>
        <strain evidence="5">CBS 122681</strain>
    </source>
</reference>
<evidence type="ECO:0000313" key="5">
    <source>
        <dbReference type="EMBL" id="KAF2659847.1"/>
    </source>
</evidence>
<keyword evidence="2" id="KW-0175">Coiled coil</keyword>
<dbReference type="CDD" id="cd22887">
    <property type="entry name" value="Atg16_CCD"/>
    <property type="match status" value="1"/>
</dbReference>
<feature type="coiled-coil region" evidence="2">
    <location>
        <begin position="87"/>
        <end position="191"/>
    </location>
</feature>
<gene>
    <name evidence="5" type="ORF">K491DRAFT_675343</name>
</gene>
<feature type="domain" description="Autophagy-related protein 16" evidence="4">
    <location>
        <begin position="11"/>
        <end position="204"/>
    </location>
</feature>
<comment type="similarity">
    <text evidence="1">Belongs to the ATG16 family.</text>
</comment>
<keyword evidence="6" id="KW-1185">Reference proteome</keyword>
<sequence>MSKAEVNPLAEYLSALEARDAKEKQHVRYINAYTKLADRTAALTAPPEMLAYPEDPPASGPSKSKKPATPKGKASPAPADPSSPSNLVQMRQELASTQRIRSDLESKVAQQTASLLDYKTLDTAQKQRISQLEKVKEQLERRVRDRADELKGKGKFVTDVQDEMVALNLQLNMLEQENERLRKENGDLTKRWVEKMEQEARTMNEGNEKRWSGRRK</sequence>
<dbReference type="Proteomes" id="UP000799324">
    <property type="component" value="Unassembled WGS sequence"/>
</dbReference>
<protein>
    <submittedName>
        <fullName evidence="5">Autophagy protein 16</fullName>
    </submittedName>
</protein>
<evidence type="ECO:0000256" key="3">
    <source>
        <dbReference type="SAM" id="MobiDB-lite"/>
    </source>
</evidence>
<proteinExistence type="inferred from homology"/>
<accession>A0A6A6TKW2</accession>
<organism evidence="5 6">
    <name type="scientific">Lophiostoma macrostomum CBS 122681</name>
    <dbReference type="NCBI Taxonomy" id="1314788"/>
    <lineage>
        <taxon>Eukaryota</taxon>
        <taxon>Fungi</taxon>
        <taxon>Dikarya</taxon>
        <taxon>Ascomycota</taxon>
        <taxon>Pezizomycotina</taxon>
        <taxon>Dothideomycetes</taxon>
        <taxon>Pleosporomycetidae</taxon>
        <taxon>Pleosporales</taxon>
        <taxon>Lophiostomataceae</taxon>
        <taxon>Lophiostoma</taxon>
    </lineage>
</organism>
<feature type="region of interest" description="Disordered" evidence="3">
    <location>
        <begin position="47"/>
        <end position="86"/>
    </location>
</feature>
<dbReference type="Gene3D" id="1.20.5.170">
    <property type="match status" value="1"/>
</dbReference>